<protein>
    <submittedName>
        <fullName evidence="2">Uncharacterized protein</fullName>
    </submittedName>
</protein>
<reference evidence="2 3" key="1">
    <citation type="journal article" date="2019" name="Int. J. Syst. Evol. Microbiol.">
        <title>The Global Catalogue of Microorganisms (GCM) 10K type strain sequencing project: providing services to taxonomists for standard genome sequencing and annotation.</title>
        <authorList>
            <consortium name="The Broad Institute Genomics Platform"/>
            <consortium name="The Broad Institute Genome Sequencing Center for Infectious Disease"/>
            <person name="Wu L."/>
            <person name="Ma J."/>
        </authorList>
    </citation>
    <scope>NUCLEOTIDE SEQUENCE [LARGE SCALE GENOMIC DNA]</scope>
    <source>
        <strain evidence="2 3">DT92</strain>
    </source>
</reference>
<sequence>MSLVTARTNAETGNLTEALAFEDVETAREFATDPAAERELPTNPTVSREGRFVTITGTDHLE</sequence>
<dbReference type="AlphaFoldDB" id="A0ABD5XME7"/>
<feature type="region of interest" description="Disordered" evidence="1">
    <location>
        <begin position="32"/>
        <end position="62"/>
    </location>
</feature>
<evidence type="ECO:0000256" key="1">
    <source>
        <dbReference type="SAM" id="MobiDB-lite"/>
    </source>
</evidence>
<keyword evidence="3" id="KW-1185">Reference proteome</keyword>
<name>A0ABD5XME7_9EURY</name>
<comment type="caution">
    <text evidence="2">The sequence shown here is derived from an EMBL/GenBank/DDBJ whole genome shotgun (WGS) entry which is preliminary data.</text>
</comment>
<accession>A0ABD5XME7</accession>
<dbReference type="Proteomes" id="UP001596368">
    <property type="component" value="Unassembled WGS sequence"/>
</dbReference>
<dbReference type="EMBL" id="JBHSZG010000001">
    <property type="protein sequence ID" value="MFC7136178.1"/>
    <property type="molecule type" value="Genomic_DNA"/>
</dbReference>
<gene>
    <name evidence="2" type="ORF">ACFQRB_05625</name>
</gene>
<evidence type="ECO:0000313" key="2">
    <source>
        <dbReference type="EMBL" id="MFC7136178.1"/>
    </source>
</evidence>
<evidence type="ECO:0000313" key="3">
    <source>
        <dbReference type="Proteomes" id="UP001596368"/>
    </source>
</evidence>
<proteinExistence type="predicted"/>
<organism evidence="2 3">
    <name type="scientific">Halobaculum litoreum</name>
    <dbReference type="NCBI Taxonomy" id="3031998"/>
    <lineage>
        <taxon>Archaea</taxon>
        <taxon>Methanobacteriati</taxon>
        <taxon>Methanobacteriota</taxon>
        <taxon>Stenosarchaea group</taxon>
        <taxon>Halobacteria</taxon>
        <taxon>Halobacteriales</taxon>
        <taxon>Haloferacaceae</taxon>
        <taxon>Halobaculum</taxon>
    </lineage>
</organism>